<evidence type="ECO:0000256" key="5">
    <source>
        <dbReference type="ARBA" id="ARBA00022827"/>
    </source>
</evidence>
<dbReference type="PIRSF" id="PIRSF000189">
    <property type="entry name" value="D-aa_oxidase"/>
    <property type="match status" value="1"/>
</dbReference>
<feature type="binding site" evidence="7">
    <location>
        <begin position="48"/>
        <end position="50"/>
    </location>
    <ligand>
        <name>FAD</name>
        <dbReference type="ChEBI" id="CHEBI:57692"/>
    </ligand>
</feature>
<keyword evidence="5 7" id="KW-0274">FAD</keyword>
<dbReference type="Gene3D" id="3.30.9.10">
    <property type="entry name" value="D-Amino Acid Oxidase, subunit A, domain 2"/>
    <property type="match status" value="1"/>
</dbReference>
<evidence type="ECO:0000256" key="3">
    <source>
        <dbReference type="ARBA" id="ARBA00006730"/>
    </source>
</evidence>
<dbReference type="Proteomes" id="UP000095287">
    <property type="component" value="Unplaced"/>
</dbReference>
<accession>A0A1I8AVP2</accession>
<dbReference type="GO" id="GO:0071949">
    <property type="term" value="F:FAD binding"/>
    <property type="evidence" value="ECO:0007669"/>
    <property type="project" value="InterPro"/>
</dbReference>
<comment type="subcellular location">
    <subcellularLocation>
        <location evidence="2">Peroxisome matrix</location>
    </subcellularLocation>
</comment>
<evidence type="ECO:0000313" key="9">
    <source>
        <dbReference type="Proteomes" id="UP000095287"/>
    </source>
</evidence>
<dbReference type="PANTHER" id="PTHR11530:SF11">
    <property type="entry name" value="D-ASPARTATE OXIDASE"/>
    <property type="match status" value="1"/>
</dbReference>
<organism evidence="9 10">
    <name type="scientific">Steinernema glaseri</name>
    <dbReference type="NCBI Taxonomy" id="37863"/>
    <lineage>
        <taxon>Eukaryota</taxon>
        <taxon>Metazoa</taxon>
        <taxon>Ecdysozoa</taxon>
        <taxon>Nematoda</taxon>
        <taxon>Chromadorea</taxon>
        <taxon>Rhabditida</taxon>
        <taxon>Tylenchina</taxon>
        <taxon>Panagrolaimomorpha</taxon>
        <taxon>Strongyloidoidea</taxon>
        <taxon>Steinernematidae</taxon>
        <taxon>Steinernema</taxon>
    </lineage>
</organism>
<dbReference type="AlphaFoldDB" id="A0A1I8AVP2"/>
<dbReference type="WBParaSite" id="L893_g9666.t1">
    <property type="protein sequence ID" value="L893_g9666.t1"/>
    <property type="gene ID" value="L893_g9666"/>
</dbReference>
<evidence type="ECO:0000256" key="2">
    <source>
        <dbReference type="ARBA" id="ARBA00004253"/>
    </source>
</evidence>
<dbReference type="Pfam" id="PF01266">
    <property type="entry name" value="DAO"/>
    <property type="match status" value="1"/>
</dbReference>
<dbReference type="SUPFAM" id="SSF51971">
    <property type="entry name" value="Nucleotide-binding domain"/>
    <property type="match status" value="1"/>
</dbReference>
<evidence type="ECO:0000313" key="10">
    <source>
        <dbReference type="WBParaSite" id="L893_g9666.t1"/>
    </source>
</evidence>
<feature type="domain" description="FAD dependent oxidoreductase" evidence="8">
    <location>
        <begin position="5"/>
        <end position="323"/>
    </location>
</feature>
<comment type="cofactor">
    <cofactor evidence="1 7">
        <name>FAD</name>
        <dbReference type="ChEBI" id="CHEBI:57692"/>
    </cofactor>
</comment>
<dbReference type="Gene3D" id="3.40.50.720">
    <property type="entry name" value="NAD(P)-binding Rossmann-like Domain"/>
    <property type="match status" value="1"/>
</dbReference>
<keyword evidence="4" id="KW-0285">Flavoprotein</keyword>
<evidence type="ECO:0000256" key="7">
    <source>
        <dbReference type="PIRSR" id="PIRSR000189-1"/>
    </source>
</evidence>
<sequence length="334" mass="37574">MAWNVCVIGAGINGLAVARELQRRFGRDIKLTIVTDKKTPETTSDVAAGLWMPHLVNGENAELLKKWAAETYEHIAELDRKSPDSGAFLCSGYTFDNTPTPPDFAESIYHSFRRLSASEIQRLGFSDFKYGNFYTTYFLEPSIYLRKLMKEFREEGGELLEKKLESVDDLLPGRFDLIVNCAGLGSRYLFGDEEVLPIRGHVIRAKCPSMKHFYIFNGQFHCFPNSDTVVLGGTKDKGDFDLSIRASDTQLILSETLKYLPQLKKAEIVQQRVGLRPFRKAIRLELERFQTKSGITIPIVHNYGHGGSGITMFYGCSKAAADLVEAELLHTSKL</sequence>
<keyword evidence="6" id="KW-0560">Oxidoreductase</keyword>
<feature type="binding site" evidence="7">
    <location>
        <begin position="306"/>
        <end position="311"/>
    </location>
    <ligand>
        <name>FAD</name>
        <dbReference type="ChEBI" id="CHEBI:57692"/>
    </ligand>
</feature>
<dbReference type="GO" id="GO:0003884">
    <property type="term" value="F:D-amino-acid oxidase activity"/>
    <property type="evidence" value="ECO:0007669"/>
    <property type="project" value="InterPro"/>
</dbReference>
<dbReference type="PANTHER" id="PTHR11530">
    <property type="entry name" value="D-AMINO ACID OXIDASE"/>
    <property type="match status" value="1"/>
</dbReference>
<dbReference type="InterPro" id="IPR006076">
    <property type="entry name" value="FAD-dep_OxRdtase"/>
</dbReference>
<evidence type="ECO:0000256" key="6">
    <source>
        <dbReference type="ARBA" id="ARBA00023002"/>
    </source>
</evidence>
<dbReference type="InterPro" id="IPR023209">
    <property type="entry name" value="DAO"/>
</dbReference>
<protein>
    <submittedName>
        <fullName evidence="10">DAO domain-containing protein</fullName>
    </submittedName>
</protein>
<feature type="binding site" evidence="7">
    <location>
        <begin position="43"/>
        <end position="44"/>
    </location>
    <ligand>
        <name>FAD</name>
        <dbReference type="ChEBI" id="CHEBI:57692"/>
    </ligand>
</feature>
<dbReference type="SUPFAM" id="SSF54373">
    <property type="entry name" value="FAD-linked reductases, C-terminal domain"/>
    <property type="match status" value="1"/>
</dbReference>
<feature type="binding site" evidence="7">
    <location>
        <position position="276"/>
    </location>
    <ligand>
        <name>D-dopa</name>
        <dbReference type="ChEBI" id="CHEBI:149689"/>
    </ligand>
</feature>
<name>A0A1I8AVP2_9BILA</name>
<evidence type="ECO:0000259" key="8">
    <source>
        <dbReference type="Pfam" id="PF01266"/>
    </source>
</evidence>
<dbReference type="GO" id="GO:0019478">
    <property type="term" value="P:D-amino acid catabolic process"/>
    <property type="evidence" value="ECO:0007669"/>
    <property type="project" value="TreeGrafter"/>
</dbReference>
<evidence type="ECO:0000256" key="4">
    <source>
        <dbReference type="ARBA" id="ARBA00022630"/>
    </source>
</evidence>
<feature type="binding site" evidence="7">
    <location>
        <position position="307"/>
    </location>
    <ligand>
        <name>D-dopa</name>
        <dbReference type="ChEBI" id="CHEBI:149689"/>
    </ligand>
</feature>
<reference evidence="10" key="1">
    <citation type="submission" date="2016-11" db="UniProtKB">
        <authorList>
            <consortium name="WormBaseParasite"/>
        </authorList>
    </citation>
    <scope>IDENTIFICATION</scope>
</reference>
<evidence type="ECO:0000256" key="1">
    <source>
        <dbReference type="ARBA" id="ARBA00001974"/>
    </source>
</evidence>
<comment type="similarity">
    <text evidence="3">Belongs to the DAMOX/DASOX family.</text>
</comment>
<proteinExistence type="inferred from homology"/>
<keyword evidence="9" id="KW-1185">Reference proteome</keyword>
<dbReference type="GO" id="GO:0005782">
    <property type="term" value="C:peroxisomal matrix"/>
    <property type="evidence" value="ECO:0007669"/>
    <property type="project" value="UniProtKB-SubCell"/>
</dbReference>